<dbReference type="HOGENOM" id="CLU_004498_10_1_1"/>
<dbReference type="InterPro" id="IPR050281">
    <property type="entry name" value="Flavin_monoamine_oxidase"/>
</dbReference>
<dbReference type="PANTHER" id="PTHR10742:SF410">
    <property type="entry name" value="LYSINE-SPECIFIC HISTONE DEMETHYLASE 2"/>
    <property type="match status" value="1"/>
</dbReference>
<accession>W6MXN6</accession>
<dbReference type="Pfam" id="PF01593">
    <property type="entry name" value="Amino_oxidase"/>
    <property type="match status" value="1"/>
</dbReference>
<dbReference type="SUPFAM" id="SSF51905">
    <property type="entry name" value="FAD/NAD(P)-binding domain"/>
    <property type="match status" value="1"/>
</dbReference>
<gene>
    <name evidence="2" type="ORF">KUCA_T00005193001</name>
</gene>
<reference evidence="2" key="2">
    <citation type="submission" date="2014-02" db="EMBL/GenBank/DDBJ databases">
        <title>Complete DNA sequence of /Kuraishia capsulata/ illustrates novel genomic features among budding yeasts (/Saccharomycotina/).</title>
        <authorList>
            <person name="Morales L."/>
            <person name="Noel B."/>
            <person name="Porcel B."/>
            <person name="Marcet-Houben M."/>
            <person name="Hullo M-F."/>
            <person name="Sacerdot C."/>
            <person name="Tekaia F."/>
            <person name="Leh-Louis V."/>
            <person name="Despons L."/>
            <person name="Khanna V."/>
            <person name="Aury J-M."/>
            <person name="Barbe V."/>
            <person name="Couloux A."/>
            <person name="Labadie K."/>
            <person name="Pelletier E."/>
            <person name="Souciet J-L."/>
            <person name="Boekhout T."/>
            <person name="Gabaldon T."/>
            <person name="Wincker P."/>
            <person name="Dujon B."/>
        </authorList>
    </citation>
    <scope>NUCLEOTIDE SEQUENCE</scope>
    <source>
        <strain evidence="2">CBS 1993</strain>
    </source>
</reference>
<dbReference type="Gene3D" id="3.90.660.10">
    <property type="match status" value="1"/>
</dbReference>
<dbReference type="Proteomes" id="UP000019384">
    <property type="component" value="Unassembled WGS sequence"/>
</dbReference>
<dbReference type="InterPro" id="IPR036188">
    <property type="entry name" value="FAD/NAD-bd_sf"/>
</dbReference>
<dbReference type="RefSeq" id="XP_022461193.1">
    <property type="nucleotide sequence ID" value="XM_022600365.1"/>
</dbReference>
<dbReference type="GO" id="GO:0016491">
    <property type="term" value="F:oxidoreductase activity"/>
    <property type="evidence" value="ECO:0007669"/>
    <property type="project" value="InterPro"/>
</dbReference>
<feature type="domain" description="Amine oxidase" evidence="1">
    <location>
        <begin position="11"/>
        <end position="474"/>
    </location>
</feature>
<dbReference type="GeneID" id="34522581"/>
<dbReference type="STRING" id="1382522.W6MXN6"/>
<name>W6MXN6_9ASCO</name>
<evidence type="ECO:0000313" key="2">
    <source>
        <dbReference type="EMBL" id="CDK29205.1"/>
    </source>
</evidence>
<sequence>MTKVVVIGAGIAGLKAAIDLEAAGVETIILEARDRLGGRLHTIQPFGNGFNADMGASWFHDCLVNPLLKKNVGSPDVTYYFNDGDQLWIGPSGVITKNDKVLAVQEEMVTFMNDYYQDPSKSDMSLRNFAHLYLEHTRGLLTDKQVRYSPQAFRVFELWLGQVWDTLSSKLLSEEGHVGRNAYLTSGYKSVFEKELEEYPGWREKIKLNTVVSKIAHNDKIQKVNVITTGGSSYECDYTVVTIPLGVLQLSPPEKGAVQWDPPLPSSFSRNLEKTTFAALGKIFVEFEEVFWPKDHDTFIFLGEPDNEMTQAFESRSSFKAPFQENDYRLTKDPKKWEYPLYCVNLDRASEKPVLVLLTQNPLTAWIEEDPTSRAWPVIQPMMESLAKLTGKACPSSPKALVTSQWTQDPFARGSYMGCAVGDEMTEAIQAFIDPKEIFGGSNRVRFAGEHTVFEGSGCAHGAWNSGAREAKKIVELINGKASKL</sequence>
<dbReference type="OrthoDB" id="5046242at2759"/>
<dbReference type="SUPFAM" id="SSF54373">
    <property type="entry name" value="FAD-linked reductases, C-terminal domain"/>
    <property type="match status" value="1"/>
</dbReference>
<dbReference type="InterPro" id="IPR002937">
    <property type="entry name" value="Amino_oxidase"/>
</dbReference>
<keyword evidence="3" id="KW-1185">Reference proteome</keyword>
<proteinExistence type="predicted"/>
<reference evidence="2" key="1">
    <citation type="submission" date="2013-12" db="EMBL/GenBank/DDBJ databases">
        <authorList>
            <person name="Genoscope - CEA"/>
        </authorList>
    </citation>
    <scope>NUCLEOTIDE SEQUENCE</scope>
    <source>
        <strain evidence="2">CBS 1993</strain>
    </source>
</reference>
<evidence type="ECO:0000313" key="3">
    <source>
        <dbReference type="Proteomes" id="UP000019384"/>
    </source>
</evidence>
<dbReference type="AlphaFoldDB" id="W6MXN6"/>
<evidence type="ECO:0000259" key="1">
    <source>
        <dbReference type="Pfam" id="PF01593"/>
    </source>
</evidence>
<dbReference type="EMBL" id="HG793130">
    <property type="protein sequence ID" value="CDK29205.1"/>
    <property type="molecule type" value="Genomic_DNA"/>
</dbReference>
<protein>
    <recommendedName>
        <fullName evidence="1">Amine oxidase domain-containing protein</fullName>
    </recommendedName>
</protein>
<dbReference type="Gene3D" id="3.50.50.60">
    <property type="entry name" value="FAD/NAD(P)-binding domain"/>
    <property type="match status" value="1"/>
</dbReference>
<dbReference type="PANTHER" id="PTHR10742">
    <property type="entry name" value="FLAVIN MONOAMINE OXIDASE"/>
    <property type="match status" value="1"/>
</dbReference>
<organism evidence="2 3">
    <name type="scientific">Kuraishia capsulata CBS 1993</name>
    <dbReference type="NCBI Taxonomy" id="1382522"/>
    <lineage>
        <taxon>Eukaryota</taxon>
        <taxon>Fungi</taxon>
        <taxon>Dikarya</taxon>
        <taxon>Ascomycota</taxon>
        <taxon>Saccharomycotina</taxon>
        <taxon>Pichiomycetes</taxon>
        <taxon>Pichiales</taxon>
        <taxon>Pichiaceae</taxon>
        <taxon>Kuraishia</taxon>
    </lineage>
</organism>